<evidence type="ECO:0000313" key="4">
    <source>
        <dbReference type="EMBL" id="AIY41579.1"/>
    </source>
</evidence>
<dbReference type="AlphaFoldDB" id="A0A0A1FD26"/>
<dbReference type="CDD" id="cd04301">
    <property type="entry name" value="NAT_SF"/>
    <property type="match status" value="1"/>
</dbReference>
<keyword evidence="1 4" id="KW-0808">Transferase</keyword>
<gene>
    <name evidence="4" type="ORF">LT85_2421</name>
</gene>
<keyword evidence="2" id="KW-0012">Acyltransferase</keyword>
<dbReference type="PROSITE" id="PS51186">
    <property type="entry name" value="GNAT"/>
    <property type="match status" value="1"/>
</dbReference>
<sequence length="155" mass="17303">MHADQRIEVRHARANDAGKIEALYRQLVPDQDITVSGKRIKQIAGDPRAALLVCDIDGEVNATALVALCSDVMYNMQPFAVVENIVVHDSSRGRGVGEILVKAIERFCESHDCSKIMLLSSTSRSDAHRFFDKMGFRGDSKRGFIKYRRDFAVSC</sequence>
<evidence type="ECO:0000256" key="2">
    <source>
        <dbReference type="ARBA" id="ARBA00023315"/>
    </source>
</evidence>
<dbReference type="GO" id="GO:0016747">
    <property type="term" value="F:acyltransferase activity, transferring groups other than amino-acyl groups"/>
    <property type="evidence" value="ECO:0007669"/>
    <property type="project" value="InterPro"/>
</dbReference>
<name>A0A0A1FD26_9BURK</name>
<feature type="domain" description="N-acetyltransferase" evidence="3">
    <location>
        <begin position="7"/>
        <end position="155"/>
    </location>
</feature>
<dbReference type="InterPro" id="IPR016181">
    <property type="entry name" value="Acyl_CoA_acyltransferase"/>
</dbReference>
<dbReference type="InterPro" id="IPR050832">
    <property type="entry name" value="Bact_Acetyltransf"/>
</dbReference>
<protein>
    <submittedName>
        <fullName evidence="4">GCN5-related N-acetyltransferase</fullName>
    </submittedName>
</protein>
<dbReference type="SUPFAM" id="SSF55729">
    <property type="entry name" value="Acyl-CoA N-acyltransferases (Nat)"/>
    <property type="match status" value="1"/>
</dbReference>
<reference evidence="5" key="1">
    <citation type="journal article" date="2014" name="Soil Biol. Biochem.">
        <title>Structure and function of bacterial communities in ageing soils: Insights from the Mendocino ecological staircase.</title>
        <authorList>
            <person name="Uroz S."/>
            <person name="Tech J.J."/>
            <person name="Sawaya N.A."/>
            <person name="Frey-Klett P."/>
            <person name="Leveau J.H.J."/>
        </authorList>
    </citation>
    <scope>NUCLEOTIDE SEQUENCE [LARGE SCALE GENOMIC DNA]</scope>
    <source>
        <strain evidence="5">Cal35</strain>
    </source>
</reference>
<dbReference type="Pfam" id="PF00583">
    <property type="entry name" value="Acetyltransf_1"/>
    <property type="match status" value="1"/>
</dbReference>
<dbReference type="EMBL" id="CP009962">
    <property type="protein sequence ID" value="AIY41579.1"/>
    <property type="molecule type" value="Genomic_DNA"/>
</dbReference>
<dbReference type="Gene3D" id="3.40.630.30">
    <property type="match status" value="1"/>
</dbReference>
<dbReference type="HOGENOM" id="CLU_013985_34_5_4"/>
<dbReference type="STRING" id="279058.LT85_2421"/>
<dbReference type="InterPro" id="IPR000182">
    <property type="entry name" value="GNAT_dom"/>
</dbReference>
<evidence type="ECO:0000259" key="3">
    <source>
        <dbReference type="PROSITE" id="PS51186"/>
    </source>
</evidence>
<accession>A0A0A1FD26</accession>
<evidence type="ECO:0000313" key="5">
    <source>
        <dbReference type="Proteomes" id="UP000030302"/>
    </source>
</evidence>
<organism evidence="4 5">
    <name type="scientific">Collimonas arenae</name>
    <dbReference type="NCBI Taxonomy" id="279058"/>
    <lineage>
        <taxon>Bacteria</taxon>
        <taxon>Pseudomonadati</taxon>
        <taxon>Pseudomonadota</taxon>
        <taxon>Betaproteobacteria</taxon>
        <taxon>Burkholderiales</taxon>
        <taxon>Oxalobacteraceae</taxon>
        <taxon>Collimonas</taxon>
    </lineage>
</organism>
<dbReference type="Proteomes" id="UP000030302">
    <property type="component" value="Chromosome"/>
</dbReference>
<dbReference type="KEGG" id="care:LT85_2421"/>
<dbReference type="OrthoDB" id="9789603at2"/>
<dbReference type="PANTHER" id="PTHR43877">
    <property type="entry name" value="AMINOALKYLPHOSPHONATE N-ACETYLTRANSFERASE-RELATED-RELATED"/>
    <property type="match status" value="1"/>
</dbReference>
<evidence type="ECO:0000256" key="1">
    <source>
        <dbReference type="ARBA" id="ARBA00022679"/>
    </source>
</evidence>
<keyword evidence="5" id="KW-1185">Reference proteome</keyword>
<proteinExistence type="predicted"/>